<dbReference type="PIRSF" id="PIRSF035875">
    <property type="entry name" value="RNase_BN"/>
    <property type="match status" value="1"/>
</dbReference>
<evidence type="ECO:0000256" key="4">
    <source>
        <dbReference type="ARBA" id="ARBA00022989"/>
    </source>
</evidence>
<keyword evidence="3 7" id="KW-0812">Transmembrane</keyword>
<evidence type="ECO:0000313" key="9">
    <source>
        <dbReference type="Proteomes" id="UP000308705"/>
    </source>
</evidence>
<keyword evidence="2" id="KW-1003">Cell membrane</keyword>
<feature type="transmembrane region" description="Helical" evidence="7">
    <location>
        <begin position="44"/>
        <end position="71"/>
    </location>
</feature>
<reference evidence="8 9" key="1">
    <citation type="submission" date="2019-04" db="EMBL/GenBank/DDBJ databases">
        <title>Herbidospora sp. NEAU-GS14.nov., a novel actinomycete isolated from soil.</title>
        <authorList>
            <person name="Han L."/>
        </authorList>
    </citation>
    <scope>NUCLEOTIDE SEQUENCE [LARGE SCALE GENOMIC DNA]</scope>
    <source>
        <strain evidence="8 9">NEAU-GS14</strain>
    </source>
</reference>
<feature type="transmembrane region" description="Helical" evidence="7">
    <location>
        <begin position="258"/>
        <end position="275"/>
    </location>
</feature>
<evidence type="ECO:0000256" key="6">
    <source>
        <dbReference type="SAM" id="MobiDB-lite"/>
    </source>
</evidence>
<proteinExistence type="predicted"/>
<feature type="transmembrane region" description="Helical" evidence="7">
    <location>
        <begin position="152"/>
        <end position="180"/>
    </location>
</feature>
<feature type="transmembrane region" description="Helical" evidence="7">
    <location>
        <begin position="107"/>
        <end position="131"/>
    </location>
</feature>
<dbReference type="InterPro" id="IPR017039">
    <property type="entry name" value="Virul_fac_BrkB"/>
</dbReference>
<comment type="subcellular location">
    <subcellularLocation>
        <location evidence="1">Cell membrane</location>
        <topology evidence="1">Multi-pass membrane protein</topology>
    </subcellularLocation>
</comment>
<dbReference type="PANTHER" id="PTHR30213:SF1">
    <property type="entry name" value="INNER MEMBRANE PROTEIN YHJD"/>
    <property type="match status" value="1"/>
</dbReference>
<evidence type="ECO:0000256" key="2">
    <source>
        <dbReference type="ARBA" id="ARBA00022475"/>
    </source>
</evidence>
<dbReference type="Proteomes" id="UP000308705">
    <property type="component" value="Unassembled WGS sequence"/>
</dbReference>
<keyword evidence="4 7" id="KW-1133">Transmembrane helix</keyword>
<evidence type="ECO:0000256" key="1">
    <source>
        <dbReference type="ARBA" id="ARBA00004651"/>
    </source>
</evidence>
<name>A0A4U3MRU3_9ACTN</name>
<comment type="caution">
    <text evidence="8">The sequence shown here is derived from an EMBL/GenBank/DDBJ whole genome shotgun (WGS) entry which is preliminary data.</text>
</comment>
<evidence type="ECO:0000256" key="3">
    <source>
        <dbReference type="ARBA" id="ARBA00022692"/>
    </source>
</evidence>
<feature type="transmembrane region" description="Helical" evidence="7">
    <location>
        <begin position="227"/>
        <end position="246"/>
    </location>
</feature>
<evidence type="ECO:0000313" key="8">
    <source>
        <dbReference type="EMBL" id="TKK91127.1"/>
    </source>
</evidence>
<feature type="transmembrane region" description="Helical" evidence="7">
    <location>
        <begin position="192"/>
        <end position="215"/>
    </location>
</feature>
<keyword evidence="5 7" id="KW-0472">Membrane</keyword>
<dbReference type="GO" id="GO:0005886">
    <property type="term" value="C:plasma membrane"/>
    <property type="evidence" value="ECO:0007669"/>
    <property type="project" value="UniProtKB-SubCell"/>
</dbReference>
<dbReference type="PANTHER" id="PTHR30213">
    <property type="entry name" value="INNER MEMBRANE PROTEIN YHJD"/>
    <property type="match status" value="1"/>
</dbReference>
<evidence type="ECO:0000256" key="7">
    <source>
        <dbReference type="SAM" id="Phobius"/>
    </source>
</evidence>
<sequence length="314" mass="33749">MTRSVEAAKAWTRDRTERARIRWRWVDHLIRTIHRYQIMHGDRLAGAVTYFAFLSFFPIIALAFAVFGYVVTFRPDALTTLNNAINDQLPGLADKLNLSYLAEARSAATIIGLVGLLYSGLGAVDTLRTALRDIWMNSEPPVNFFLGKLYDLIALVLIGLAMILSTVVSGAAGGAAGLIADWLGVGESWLGSAGLAVAGILASLAADTLVFLVMFGWLARPAQPFRVILRGAVLGALLFGVLKQFATLLLSHTLSNNSLYGAFTVMVGLLLWINLSARVIFYSAAWTATATLGPPPEPSPAPATHDGYDEAVGD</sequence>
<dbReference type="AlphaFoldDB" id="A0A4U3MRU3"/>
<evidence type="ECO:0000256" key="5">
    <source>
        <dbReference type="ARBA" id="ARBA00023136"/>
    </source>
</evidence>
<protein>
    <submittedName>
        <fullName evidence="8">YihY/virulence factor BrkB family protein</fullName>
    </submittedName>
</protein>
<dbReference type="EMBL" id="SZQA01000002">
    <property type="protein sequence ID" value="TKK91127.1"/>
    <property type="molecule type" value="Genomic_DNA"/>
</dbReference>
<gene>
    <name evidence="8" type="ORF">FDA94_04840</name>
</gene>
<accession>A0A4U3MRU3</accession>
<dbReference type="OrthoDB" id="4127374at2"/>
<feature type="region of interest" description="Disordered" evidence="6">
    <location>
        <begin position="293"/>
        <end position="314"/>
    </location>
</feature>
<organism evidence="8 9">
    <name type="scientific">Herbidospora galbida</name>
    <dbReference type="NCBI Taxonomy" id="2575442"/>
    <lineage>
        <taxon>Bacteria</taxon>
        <taxon>Bacillati</taxon>
        <taxon>Actinomycetota</taxon>
        <taxon>Actinomycetes</taxon>
        <taxon>Streptosporangiales</taxon>
        <taxon>Streptosporangiaceae</taxon>
        <taxon>Herbidospora</taxon>
    </lineage>
</organism>
<dbReference type="Pfam" id="PF03631">
    <property type="entry name" value="Virul_fac_BrkB"/>
    <property type="match status" value="1"/>
</dbReference>
<keyword evidence="9" id="KW-1185">Reference proteome</keyword>